<accession>A0A1I6LNR0</accession>
<protein>
    <recommendedName>
        <fullName evidence="3">Sulfotransferase family protein</fullName>
    </recommendedName>
</protein>
<dbReference type="Proteomes" id="UP000198926">
    <property type="component" value="Unassembled WGS sequence"/>
</dbReference>
<sequence length="293" mass="33196">MQIAYHIGANCTDEERLLKSILKNTGALLAQQTVVPGPSKYRRLIRETIQTLDGRPPKAGTRDILIDAIVDEDDVSRLVLSNDNFIAIPKRIFDHGIFYPQVESKVRGMARLFPEDEITFFIGIRHPASFLQEVARRAEIARLRDFLGLLSPMELRWSDVIGRIRKTAPHARVVTWCNEDTPLIWEDLIRAISGLSDHVEVEGAHDLISRIVTKNGMAALHKEVKTEPQMTRVARHEVLAQILETHAKPDAMDDEMTYPELSEKLVAAMSENYDADIARLDEMEGVTLILPFR</sequence>
<organism evidence="1 2">
    <name type="scientific">Yoonia litorea</name>
    <dbReference type="NCBI Taxonomy" id="1123755"/>
    <lineage>
        <taxon>Bacteria</taxon>
        <taxon>Pseudomonadati</taxon>
        <taxon>Pseudomonadota</taxon>
        <taxon>Alphaproteobacteria</taxon>
        <taxon>Rhodobacterales</taxon>
        <taxon>Paracoccaceae</taxon>
        <taxon>Yoonia</taxon>
    </lineage>
</organism>
<dbReference type="RefSeq" id="WP_090204067.1">
    <property type="nucleotide sequence ID" value="NZ_FOZM01000001.1"/>
</dbReference>
<proteinExistence type="predicted"/>
<dbReference type="AlphaFoldDB" id="A0A1I6LNR0"/>
<dbReference type="EMBL" id="FOZM01000001">
    <property type="protein sequence ID" value="SFS04920.1"/>
    <property type="molecule type" value="Genomic_DNA"/>
</dbReference>
<gene>
    <name evidence="1" type="ORF">SAMN05444714_0726</name>
</gene>
<keyword evidence="2" id="KW-1185">Reference proteome</keyword>
<dbReference type="STRING" id="1123755.SAMN05444714_0726"/>
<reference evidence="1 2" key="1">
    <citation type="submission" date="2016-10" db="EMBL/GenBank/DDBJ databases">
        <authorList>
            <person name="de Groot N.N."/>
        </authorList>
    </citation>
    <scope>NUCLEOTIDE SEQUENCE [LARGE SCALE GENOMIC DNA]</scope>
    <source>
        <strain evidence="1 2">DSM 29433</strain>
    </source>
</reference>
<evidence type="ECO:0000313" key="1">
    <source>
        <dbReference type="EMBL" id="SFS04920.1"/>
    </source>
</evidence>
<evidence type="ECO:0008006" key="3">
    <source>
        <dbReference type="Google" id="ProtNLM"/>
    </source>
</evidence>
<name>A0A1I6LNR0_9RHOB</name>
<evidence type="ECO:0000313" key="2">
    <source>
        <dbReference type="Proteomes" id="UP000198926"/>
    </source>
</evidence>
<dbReference type="OrthoDB" id="7816979at2"/>